<name>A0A810L1W2_9ACTN</name>
<dbReference type="EMBL" id="AP023354">
    <property type="protein sequence ID" value="BCJ28446.1"/>
    <property type="molecule type" value="Genomic_DNA"/>
</dbReference>
<organism evidence="3 4">
    <name type="scientific">Actinocatenispora sera</name>
    <dbReference type="NCBI Taxonomy" id="390989"/>
    <lineage>
        <taxon>Bacteria</taxon>
        <taxon>Bacillati</taxon>
        <taxon>Actinomycetota</taxon>
        <taxon>Actinomycetes</taxon>
        <taxon>Micromonosporales</taxon>
        <taxon>Micromonosporaceae</taxon>
        <taxon>Actinocatenispora</taxon>
    </lineage>
</organism>
<dbReference type="CDD" id="cd00761">
    <property type="entry name" value="Glyco_tranf_GTA_type"/>
    <property type="match status" value="1"/>
</dbReference>
<dbReference type="KEGG" id="aser:Asera_25540"/>
<dbReference type="SUPFAM" id="SSF53448">
    <property type="entry name" value="Nucleotide-diphospho-sugar transferases"/>
    <property type="match status" value="1"/>
</dbReference>
<feature type="region of interest" description="Disordered" evidence="1">
    <location>
        <begin position="439"/>
        <end position="474"/>
    </location>
</feature>
<dbReference type="InterPro" id="IPR001173">
    <property type="entry name" value="Glyco_trans_2-like"/>
</dbReference>
<dbReference type="Pfam" id="PF00535">
    <property type="entry name" value="Glycos_transf_2"/>
    <property type="match status" value="1"/>
</dbReference>
<proteinExistence type="predicted"/>
<sequence length="474" mass="50009">MTARIPAVVRDVELSDPLPAVPSRDATGRRADRAFLLLRRHTEPLALVPVAIPDEGLAPARLAAALTAALGPGRIADAVAAATPRARHGGHSAADQPAAPDGAPAASTMDTPEYLRRRAEVLRAAPELTVAICTRDRAELLAQCLDAVAAQRYSRFRVLVVDNAPRTDATRRCVEAARARHPVEIDYLVAPRAGASNARNVALAATRGSTVAFVDDDAQPDPYWLAEIARAFADHPTADAVTGPVVPLVLDSPAQLWFEQYGGLSKGRGFREWVFGPGGRDRQHPLYPLPPVGSGVNMTLRPGAVARIGRFDPALGGGAPALGGEDTLAFMTLLAAGGTVVYHPGALVRHRHRDDLAGLRSQLVGYGSGLTAAYTALVCRRPASLLSLARLAPRALHDLFAAGSPRMASIGPDFPRDLLTANRHGMLRGPLWYLRGRRAARHSSTPPAPERPEPAQRDATGGSPGAAHVVDGAT</sequence>
<dbReference type="Gene3D" id="3.90.550.10">
    <property type="entry name" value="Spore Coat Polysaccharide Biosynthesis Protein SpsA, Chain A"/>
    <property type="match status" value="1"/>
</dbReference>
<accession>A0A810L1W2</accession>
<evidence type="ECO:0000256" key="1">
    <source>
        <dbReference type="SAM" id="MobiDB-lite"/>
    </source>
</evidence>
<dbReference type="OrthoDB" id="3180470at2"/>
<dbReference type="InterPro" id="IPR029044">
    <property type="entry name" value="Nucleotide-diphossugar_trans"/>
</dbReference>
<dbReference type="Proteomes" id="UP000680750">
    <property type="component" value="Chromosome"/>
</dbReference>
<dbReference type="InterPro" id="IPR050834">
    <property type="entry name" value="Glycosyltransf_2"/>
</dbReference>
<feature type="domain" description="Glycosyltransferase 2-like" evidence="2">
    <location>
        <begin position="129"/>
        <end position="245"/>
    </location>
</feature>
<feature type="region of interest" description="Disordered" evidence="1">
    <location>
        <begin position="82"/>
        <end position="109"/>
    </location>
</feature>
<dbReference type="AlphaFoldDB" id="A0A810L1W2"/>
<evidence type="ECO:0000313" key="3">
    <source>
        <dbReference type="EMBL" id="BCJ28446.1"/>
    </source>
</evidence>
<dbReference type="PANTHER" id="PTHR43685">
    <property type="entry name" value="GLYCOSYLTRANSFERASE"/>
    <property type="match status" value="1"/>
</dbReference>
<dbReference type="RefSeq" id="WP_030445730.1">
    <property type="nucleotide sequence ID" value="NZ_AP023354.1"/>
</dbReference>
<feature type="compositionally biased region" description="Low complexity" evidence="1">
    <location>
        <begin position="93"/>
        <end position="106"/>
    </location>
</feature>
<keyword evidence="4" id="KW-1185">Reference proteome</keyword>
<evidence type="ECO:0000313" key="4">
    <source>
        <dbReference type="Proteomes" id="UP000680750"/>
    </source>
</evidence>
<protein>
    <recommendedName>
        <fullName evidence="2">Glycosyltransferase 2-like domain-containing protein</fullName>
    </recommendedName>
</protein>
<gene>
    <name evidence="3" type="ORF">Asera_25540</name>
</gene>
<reference evidence="3" key="1">
    <citation type="submission" date="2020-08" db="EMBL/GenBank/DDBJ databases">
        <title>Whole genome shotgun sequence of Actinocatenispora sera NBRC 101916.</title>
        <authorList>
            <person name="Komaki H."/>
            <person name="Tamura T."/>
        </authorList>
    </citation>
    <scope>NUCLEOTIDE SEQUENCE</scope>
    <source>
        <strain evidence="3">NBRC 101916</strain>
    </source>
</reference>
<evidence type="ECO:0000259" key="2">
    <source>
        <dbReference type="Pfam" id="PF00535"/>
    </source>
</evidence>
<dbReference type="PANTHER" id="PTHR43685:SF2">
    <property type="entry name" value="GLYCOSYLTRANSFERASE 2-LIKE DOMAIN-CONTAINING PROTEIN"/>
    <property type="match status" value="1"/>
</dbReference>